<feature type="domain" description="Calcineurin-like phosphoesterase" evidence="3">
    <location>
        <begin position="1"/>
        <end position="147"/>
    </location>
</feature>
<name>A0ABY7JQS6_9FIRM</name>
<dbReference type="NCBIfam" id="TIGR00040">
    <property type="entry name" value="yfcE"/>
    <property type="match status" value="1"/>
</dbReference>
<dbReference type="CDD" id="cd00841">
    <property type="entry name" value="MPP_YfcE"/>
    <property type="match status" value="1"/>
</dbReference>
<dbReference type="InterPro" id="IPR041802">
    <property type="entry name" value="MPP_YfcE"/>
</dbReference>
<evidence type="ECO:0000259" key="3">
    <source>
        <dbReference type="Pfam" id="PF12850"/>
    </source>
</evidence>
<keyword evidence="2" id="KW-0479">Metal-binding</keyword>
<evidence type="ECO:0000256" key="2">
    <source>
        <dbReference type="RuleBase" id="RU362039"/>
    </source>
</evidence>
<dbReference type="InterPro" id="IPR029052">
    <property type="entry name" value="Metallo-depent_PP-like"/>
</dbReference>
<evidence type="ECO:0000313" key="4">
    <source>
        <dbReference type="EMBL" id="WAW15231.1"/>
    </source>
</evidence>
<dbReference type="Proteomes" id="UP001164187">
    <property type="component" value="Chromosome"/>
</dbReference>
<dbReference type="InterPro" id="IPR000979">
    <property type="entry name" value="Phosphodiesterase_MJ0936/Vps29"/>
</dbReference>
<dbReference type="RefSeq" id="WP_269311925.1">
    <property type="nucleotide sequence ID" value="NZ_CP114052.1"/>
</dbReference>
<comment type="similarity">
    <text evidence="1 2">Belongs to the metallophosphoesterase superfamily. YfcE family.</text>
</comment>
<dbReference type="EMBL" id="CP114052">
    <property type="protein sequence ID" value="WAW15231.1"/>
    <property type="molecule type" value="Genomic_DNA"/>
</dbReference>
<dbReference type="Gene3D" id="3.60.21.10">
    <property type="match status" value="1"/>
</dbReference>
<dbReference type="EC" id="3.1.4.-" evidence="2"/>
<sequence length="157" mass="17562">MRILVISDTHSAKKLMDKLKVKLAGNIDMIIHAGDHFEDSIYLKSILNVPVMAVVGNCDFNTAEKELDFELEGINIFLTHGHKYGVKSSDDLIVQRAKKVNAKIAIYGHTHIKEDKEIEGVRVINPGSLTLPRDGCKGSYVILEVENGKFAYYFDTL</sequence>
<protein>
    <recommendedName>
        <fullName evidence="2">Phosphoesterase</fullName>
        <ecNumber evidence="2">3.1.4.-</ecNumber>
    </recommendedName>
</protein>
<accession>A0ABY7JQS6</accession>
<dbReference type="PANTHER" id="PTHR11124">
    <property type="entry name" value="VACUOLAR SORTING PROTEIN VPS29"/>
    <property type="match status" value="1"/>
</dbReference>
<comment type="cofactor">
    <cofactor evidence="2">
        <name>a divalent metal cation</name>
        <dbReference type="ChEBI" id="CHEBI:60240"/>
    </cofactor>
</comment>
<evidence type="ECO:0000256" key="1">
    <source>
        <dbReference type="ARBA" id="ARBA00008950"/>
    </source>
</evidence>
<keyword evidence="5" id="KW-1185">Reference proteome</keyword>
<organism evidence="4 5">
    <name type="scientific">Peptostreptococcus equinus</name>
    <dbReference type="NCBI Taxonomy" id="3003601"/>
    <lineage>
        <taxon>Bacteria</taxon>
        <taxon>Bacillati</taxon>
        <taxon>Bacillota</taxon>
        <taxon>Clostridia</taxon>
        <taxon>Peptostreptococcales</taxon>
        <taxon>Peptostreptococcaceae</taxon>
        <taxon>Peptostreptococcus</taxon>
    </lineage>
</organism>
<dbReference type="InterPro" id="IPR024654">
    <property type="entry name" value="Calcineurin-like_PHP_lpxH"/>
</dbReference>
<evidence type="ECO:0000313" key="5">
    <source>
        <dbReference type="Proteomes" id="UP001164187"/>
    </source>
</evidence>
<reference evidence="4" key="1">
    <citation type="submission" date="2022-12" db="EMBL/GenBank/DDBJ databases">
        <title>Peptostreptococcus.</title>
        <authorList>
            <person name="Lee S.H."/>
        </authorList>
    </citation>
    <scope>NUCLEOTIDE SEQUENCE</scope>
    <source>
        <strain evidence="4">CBA3647</strain>
    </source>
</reference>
<gene>
    <name evidence="4" type="ORF">O0R46_01925</name>
</gene>
<dbReference type="Pfam" id="PF12850">
    <property type="entry name" value="Metallophos_2"/>
    <property type="match status" value="1"/>
</dbReference>
<dbReference type="SUPFAM" id="SSF56300">
    <property type="entry name" value="Metallo-dependent phosphatases"/>
    <property type="match status" value="1"/>
</dbReference>
<proteinExistence type="inferred from homology"/>